<evidence type="ECO:0000313" key="3">
    <source>
        <dbReference type="Proteomes" id="UP000254640"/>
    </source>
</evidence>
<dbReference type="GO" id="GO:0008714">
    <property type="term" value="F:AMP nucleosidase activity"/>
    <property type="evidence" value="ECO:0007669"/>
    <property type="project" value="UniProtKB-EC"/>
</dbReference>
<keyword evidence="3" id="KW-1185">Reference proteome</keyword>
<dbReference type="InterPro" id="IPR035994">
    <property type="entry name" value="Nucleoside_phosphorylase_sf"/>
</dbReference>
<keyword evidence="2" id="KW-0326">Glycosidase</keyword>
<proteinExistence type="predicted"/>
<dbReference type="InterPro" id="IPR018953">
    <property type="entry name" value="AMP_nucleoside_Pase_N"/>
</dbReference>
<dbReference type="EC" id="3.2.2.4" evidence="2"/>
<dbReference type="GO" id="GO:0009116">
    <property type="term" value="P:nucleoside metabolic process"/>
    <property type="evidence" value="ECO:0007669"/>
    <property type="project" value="InterPro"/>
</dbReference>
<dbReference type="Proteomes" id="UP000254640">
    <property type="component" value="Unassembled WGS sequence"/>
</dbReference>
<dbReference type="SUPFAM" id="SSF53167">
    <property type="entry name" value="Purine and uridine phosphorylases"/>
    <property type="match status" value="1"/>
</dbReference>
<dbReference type="InterPro" id="IPR037109">
    <property type="entry name" value="AMP_N_sf"/>
</dbReference>
<organism evidence="2 3">
    <name type="scientific">Enterobacter agglomerans</name>
    <name type="common">Erwinia herbicola</name>
    <name type="synonym">Pantoea agglomerans</name>
    <dbReference type="NCBI Taxonomy" id="549"/>
    <lineage>
        <taxon>Bacteria</taxon>
        <taxon>Pseudomonadati</taxon>
        <taxon>Pseudomonadota</taxon>
        <taxon>Gammaproteobacteria</taxon>
        <taxon>Enterobacterales</taxon>
        <taxon>Erwiniaceae</taxon>
        <taxon>Pantoea</taxon>
        <taxon>Pantoea agglomerans group</taxon>
    </lineage>
</organism>
<keyword evidence="2" id="KW-0378">Hydrolase</keyword>
<dbReference type="Gene3D" id="3.30.1730.10">
    <property type="entry name" value="AMP nucleoside phosphorylase, N-terminal domain"/>
    <property type="match status" value="1"/>
</dbReference>
<gene>
    <name evidence="2" type="primary">amn_2</name>
    <name evidence="2" type="ORF">NCTC9381_02112</name>
</gene>
<feature type="domain" description="AMP nucleoside phosphorylase N-terminal" evidence="1">
    <location>
        <begin position="12"/>
        <end position="168"/>
    </location>
</feature>
<evidence type="ECO:0000313" key="2">
    <source>
        <dbReference type="EMBL" id="SUB16210.1"/>
    </source>
</evidence>
<sequence length="276" mass="31290">MPTLRKNLTSQQALDELERLYDGAVDALREAIKAFTENGTLPDATARAQGLFVYPELRITWRGDGPQQNRTRAWGRFTHTGSYSTTITRPALLRHYISEQLQMLEKEYQLEIDVGPSSQEIPYPYVIDGSDLSLDRTMSAGIARHFPTTELSQIGDETADGLFHADAKSPLSHFDALRTDFSLARLRHYTGTSVEHFQPFVLFTNYTRYVDEFVRWAIEQVRDPSTPYDSLACAGDVVLTADTADSESMLSDLAWKKHQMPAWHLTSPKSSRYYAD</sequence>
<evidence type="ECO:0000259" key="1">
    <source>
        <dbReference type="Pfam" id="PF10423"/>
    </source>
</evidence>
<dbReference type="STRING" id="549.BEE12_19085"/>
<dbReference type="AlphaFoldDB" id="A0A379AG57"/>
<dbReference type="Gene3D" id="3.40.50.1580">
    <property type="entry name" value="Nucleoside phosphorylase domain"/>
    <property type="match status" value="1"/>
</dbReference>
<dbReference type="NCBIfam" id="NF006142">
    <property type="entry name" value="PRK08292.1"/>
    <property type="match status" value="1"/>
</dbReference>
<accession>A0A379AG57</accession>
<name>A0A379AG57_ENTAG</name>
<dbReference type="EMBL" id="UGSO01000001">
    <property type="protein sequence ID" value="SUB16210.1"/>
    <property type="molecule type" value="Genomic_DNA"/>
</dbReference>
<dbReference type="Pfam" id="PF10423">
    <property type="entry name" value="AMNp_N"/>
    <property type="match status" value="1"/>
</dbReference>
<reference evidence="2 3" key="1">
    <citation type="submission" date="2018-06" db="EMBL/GenBank/DDBJ databases">
        <authorList>
            <consortium name="Pathogen Informatics"/>
            <person name="Doyle S."/>
        </authorList>
    </citation>
    <scope>NUCLEOTIDE SEQUENCE [LARGE SCALE GENOMIC DNA]</scope>
    <source>
        <strain evidence="2 3">NCTC9381</strain>
    </source>
</reference>
<protein>
    <submittedName>
        <fullName evidence="2">AMP nucleosidase</fullName>
        <ecNumber evidence="2">3.2.2.4</ecNumber>
    </submittedName>
</protein>